<protein>
    <submittedName>
        <fullName evidence="2">Galectin</fullName>
    </submittedName>
</protein>
<dbReference type="Proteomes" id="UP000095282">
    <property type="component" value="Unplaced"/>
</dbReference>
<evidence type="ECO:0000313" key="1">
    <source>
        <dbReference type="Proteomes" id="UP000095282"/>
    </source>
</evidence>
<dbReference type="AlphaFoldDB" id="A0A1I7TIQ1"/>
<accession>A0A1I7TIQ1</accession>
<dbReference type="eggNOG" id="ENOG502TGY1">
    <property type="taxonomic scope" value="Eukaryota"/>
</dbReference>
<dbReference type="WBParaSite" id="Csp11.Scaffold625.g6324.t1">
    <property type="protein sequence ID" value="Csp11.Scaffold625.g6324.t1"/>
    <property type="gene ID" value="Csp11.Scaffold625.g6324"/>
</dbReference>
<reference evidence="2" key="1">
    <citation type="submission" date="2016-11" db="UniProtKB">
        <authorList>
            <consortium name="WormBaseParasite"/>
        </authorList>
    </citation>
    <scope>IDENTIFICATION</scope>
</reference>
<proteinExistence type="predicted"/>
<organism evidence="1 2">
    <name type="scientific">Caenorhabditis tropicalis</name>
    <dbReference type="NCBI Taxonomy" id="1561998"/>
    <lineage>
        <taxon>Eukaryota</taxon>
        <taxon>Metazoa</taxon>
        <taxon>Ecdysozoa</taxon>
        <taxon>Nematoda</taxon>
        <taxon>Chromadorea</taxon>
        <taxon>Rhabditida</taxon>
        <taxon>Rhabditina</taxon>
        <taxon>Rhabditomorpha</taxon>
        <taxon>Rhabditoidea</taxon>
        <taxon>Rhabditidae</taxon>
        <taxon>Peloderinae</taxon>
        <taxon>Caenorhabditis</taxon>
    </lineage>
</organism>
<keyword evidence="1" id="KW-1185">Reference proteome</keyword>
<name>A0A1I7TIQ1_9PELO</name>
<evidence type="ECO:0000313" key="2">
    <source>
        <dbReference type="WBParaSite" id="Csp11.Scaffold625.g6324.t1"/>
    </source>
</evidence>
<dbReference type="STRING" id="1561998.A0A1I7TIQ1"/>
<sequence length="148" mass="16556">MKVILLGRPFQKMDEITITGEYYNNGSEVMDDAEFTVGLSKGLIMHQLGKHLEQYLVTVALGASEDMMKISSQAVGRKKNEFGFTSQPKPNVTCDEPFSFTIKNQDGYGFAFGSKGNFTGKLAYQFPKKDRSQSVFFDGQIKTTKIEL</sequence>